<accession>A0A1G7M060</accession>
<keyword evidence="2" id="KW-1133">Transmembrane helix</keyword>
<feature type="transmembrane region" description="Helical" evidence="2">
    <location>
        <begin position="63"/>
        <end position="84"/>
    </location>
</feature>
<protein>
    <recommendedName>
        <fullName evidence="5">Integral membrane protein</fullName>
    </recommendedName>
</protein>
<evidence type="ECO:0000313" key="3">
    <source>
        <dbReference type="EMBL" id="SDF55014.1"/>
    </source>
</evidence>
<dbReference type="OrthoDB" id="4333668at2"/>
<evidence type="ECO:0000256" key="1">
    <source>
        <dbReference type="SAM" id="MobiDB-lite"/>
    </source>
</evidence>
<proteinExistence type="predicted"/>
<organism evidence="3 4">
    <name type="scientific">Streptomyces griseoaurantiacus</name>
    <dbReference type="NCBI Taxonomy" id="68213"/>
    <lineage>
        <taxon>Bacteria</taxon>
        <taxon>Bacillati</taxon>
        <taxon>Actinomycetota</taxon>
        <taxon>Actinomycetes</taxon>
        <taxon>Kitasatosporales</taxon>
        <taxon>Streptomycetaceae</taxon>
        <taxon>Streptomyces</taxon>
        <taxon>Streptomyces aurantiacus group</taxon>
    </lineage>
</organism>
<name>A0A1G7M060_9ACTN</name>
<evidence type="ECO:0000256" key="2">
    <source>
        <dbReference type="SAM" id="Phobius"/>
    </source>
</evidence>
<feature type="transmembrane region" description="Helical" evidence="2">
    <location>
        <begin position="31"/>
        <end position="51"/>
    </location>
</feature>
<keyword evidence="2" id="KW-0472">Membrane</keyword>
<sequence>MSDREPRDATPAPGATAVPRDRARSRRPSEVTLFSGVYGLVMAGAMAAALDSPGEPSDPGSDALWVLLTAVASAAAHGYAHVVAHRASSGGRGARAGLRAMAAEWPVVAAATPTVVFLLLSLPPLWTEGTAVDTALLLNTLLLTGWGVWTARSAGRGWPACLRAGAVDMIVGLVIILANALIK</sequence>
<feature type="transmembrane region" description="Helical" evidence="2">
    <location>
        <begin position="131"/>
        <end position="149"/>
    </location>
</feature>
<dbReference type="Proteomes" id="UP000198614">
    <property type="component" value="Unassembled WGS sequence"/>
</dbReference>
<evidence type="ECO:0008006" key="5">
    <source>
        <dbReference type="Google" id="ProtNLM"/>
    </source>
</evidence>
<feature type="region of interest" description="Disordered" evidence="1">
    <location>
        <begin position="1"/>
        <end position="28"/>
    </location>
</feature>
<dbReference type="EMBL" id="FNAX01000009">
    <property type="protein sequence ID" value="SDF55014.1"/>
    <property type="molecule type" value="Genomic_DNA"/>
</dbReference>
<evidence type="ECO:0000313" key="4">
    <source>
        <dbReference type="Proteomes" id="UP000198614"/>
    </source>
</evidence>
<keyword evidence="2" id="KW-0812">Transmembrane</keyword>
<gene>
    <name evidence="3" type="ORF">SAMN05216260_10910</name>
</gene>
<reference evidence="3 4" key="1">
    <citation type="submission" date="2016-10" db="EMBL/GenBank/DDBJ databases">
        <authorList>
            <person name="de Groot N.N."/>
        </authorList>
    </citation>
    <scope>NUCLEOTIDE SEQUENCE [LARGE SCALE GENOMIC DNA]</scope>
    <source>
        <strain evidence="3 4">CGMCC 4.1859</strain>
    </source>
</reference>
<feature type="transmembrane region" description="Helical" evidence="2">
    <location>
        <begin position="105"/>
        <end position="125"/>
    </location>
</feature>
<feature type="transmembrane region" description="Helical" evidence="2">
    <location>
        <begin position="161"/>
        <end position="182"/>
    </location>
</feature>
<dbReference type="AlphaFoldDB" id="A0A1G7M060"/>